<dbReference type="InterPro" id="IPR011009">
    <property type="entry name" value="Kinase-like_dom_sf"/>
</dbReference>
<proteinExistence type="inferred from homology"/>
<dbReference type="InterPro" id="IPR045267">
    <property type="entry name" value="CDK11/PITSLRE_STKc"/>
</dbReference>
<feature type="compositionally biased region" description="Basic and acidic residues" evidence="10">
    <location>
        <begin position="45"/>
        <end position="54"/>
    </location>
</feature>
<feature type="domain" description="Protein kinase" evidence="11">
    <location>
        <begin position="243"/>
        <end position="528"/>
    </location>
</feature>
<dbReference type="GO" id="GO:0040019">
    <property type="term" value="P:positive regulation of embryonic development"/>
    <property type="evidence" value="ECO:0007669"/>
    <property type="project" value="UniProtKB-ARBA"/>
</dbReference>
<evidence type="ECO:0000256" key="9">
    <source>
        <dbReference type="ARBA" id="ARBA00048367"/>
    </source>
</evidence>
<dbReference type="Pfam" id="PF00069">
    <property type="entry name" value="Pkinase"/>
    <property type="match status" value="1"/>
</dbReference>
<dbReference type="EMBL" id="LWCA01000189">
    <property type="protein sequence ID" value="OAF70086.1"/>
    <property type="molecule type" value="Genomic_DNA"/>
</dbReference>
<dbReference type="PROSITE" id="PS00108">
    <property type="entry name" value="PROTEIN_KINASE_ST"/>
    <property type="match status" value="1"/>
</dbReference>
<dbReference type="InterPro" id="IPR000719">
    <property type="entry name" value="Prot_kinase_dom"/>
</dbReference>
<keyword evidence="6" id="KW-0418">Kinase</keyword>
<evidence type="ECO:0000256" key="3">
    <source>
        <dbReference type="ARBA" id="ARBA00022527"/>
    </source>
</evidence>
<dbReference type="CDD" id="cd07843">
    <property type="entry name" value="STKc_CDC2L1"/>
    <property type="match status" value="1"/>
</dbReference>
<dbReference type="PROSITE" id="PS50011">
    <property type="entry name" value="PROTEIN_KINASE_DOM"/>
    <property type="match status" value="1"/>
</dbReference>
<name>A0A177B757_9BILA</name>
<dbReference type="GO" id="GO:0005634">
    <property type="term" value="C:nucleus"/>
    <property type="evidence" value="ECO:0007669"/>
    <property type="project" value="TreeGrafter"/>
</dbReference>
<sequence>MRKKKVKNSDDSISSEDFDIALKYAEIATTINVVKVNKKRKVVRKSKDLKKSKFDTSSSSGNDKYKKLYHDESSDSSESDFAYIRNSLNSLEDKKIKNSGSSSSTPHRRNSNHRKVALSKKTYDDISDEDMSDSSSENNKSKSIVDIFIKKEKESVPINPPLPEEDEPVPEKIDSIEYLPLTSSESETELGNGLFLNDSPKKTLHIVQEKIKKIDATLAPKTILDKIKYYYPGIDGCRNVDAFEFLNRIEEGTYGVVYRAKSKCSNRIVALKRLKMEKEKEGFPITSLREVICLLKSKHENVVNVQEIVVGSNIDRIYVVMDYIEHDLRSLLKTMKEPFMISEVKTIFQQIVRGVNHLHDSWIIHRDLKTSNILLSHNGVVKLADFGLAREYGSPLLAYTPIVVTLWYRAPELLLGAKLYSTAIDVWSCGCILSEIITKKTMFPGKGELDQLNLIFKTLGTPNEKIWPGCKQLKGMKNYAFEKFPYNTLHTKYGTDLTILGLDLLDRTLCYDPKKRLTAQDILDHSYFEEHPLPIAREMFPTWPAKSELCVAPKSGFTTPKAPRGGRFDQEDSTSRSGFFLSSKRAPSTGFSLKF</sequence>
<organism evidence="12 13">
    <name type="scientific">Intoshia linei</name>
    <dbReference type="NCBI Taxonomy" id="1819745"/>
    <lineage>
        <taxon>Eukaryota</taxon>
        <taxon>Metazoa</taxon>
        <taxon>Spiralia</taxon>
        <taxon>Lophotrochozoa</taxon>
        <taxon>Mesozoa</taxon>
        <taxon>Orthonectida</taxon>
        <taxon>Rhopaluridae</taxon>
        <taxon>Intoshia</taxon>
    </lineage>
</organism>
<comment type="catalytic activity">
    <reaction evidence="9">
        <text>L-seryl-[protein] + ATP = O-phospho-L-seryl-[protein] + ADP + H(+)</text>
        <dbReference type="Rhea" id="RHEA:17989"/>
        <dbReference type="Rhea" id="RHEA-COMP:9863"/>
        <dbReference type="Rhea" id="RHEA-COMP:11604"/>
        <dbReference type="ChEBI" id="CHEBI:15378"/>
        <dbReference type="ChEBI" id="CHEBI:29999"/>
        <dbReference type="ChEBI" id="CHEBI:30616"/>
        <dbReference type="ChEBI" id="CHEBI:83421"/>
        <dbReference type="ChEBI" id="CHEBI:456216"/>
        <dbReference type="EC" id="2.7.11.22"/>
    </reaction>
</comment>
<comment type="similarity">
    <text evidence="1">Belongs to the protein kinase superfamily. CMGC Ser/Thr protein kinase family. CDC2/CDKX subfamily.</text>
</comment>
<protein>
    <recommendedName>
        <fullName evidence="2">cyclin-dependent kinase</fullName>
        <ecNumber evidence="2">2.7.11.22</ecNumber>
    </recommendedName>
</protein>
<gene>
    <name evidence="12" type="ORF">A3Q56_02146</name>
</gene>
<dbReference type="GO" id="GO:0004693">
    <property type="term" value="F:cyclin-dependent protein serine/threonine kinase activity"/>
    <property type="evidence" value="ECO:0007669"/>
    <property type="project" value="UniProtKB-EC"/>
</dbReference>
<dbReference type="SUPFAM" id="SSF56112">
    <property type="entry name" value="Protein kinase-like (PK-like)"/>
    <property type="match status" value="1"/>
</dbReference>
<reference evidence="12 13" key="1">
    <citation type="submission" date="2016-04" db="EMBL/GenBank/DDBJ databases">
        <title>The genome of Intoshia linei affirms orthonectids as highly simplified spiralians.</title>
        <authorList>
            <person name="Mikhailov K.V."/>
            <person name="Slusarev G.S."/>
            <person name="Nikitin M.A."/>
            <person name="Logacheva M.D."/>
            <person name="Penin A."/>
            <person name="Aleoshin V."/>
            <person name="Panchin Y.V."/>
        </authorList>
    </citation>
    <scope>NUCLEOTIDE SEQUENCE [LARGE SCALE GENOMIC DNA]</scope>
    <source>
        <strain evidence="12">Intl2013</strain>
        <tissue evidence="12">Whole animal</tissue>
    </source>
</reference>
<keyword evidence="3" id="KW-0723">Serine/threonine-protein kinase</keyword>
<dbReference type="Gene3D" id="3.30.200.20">
    <property type="entry name" value="Phosphorylase Kinase, domain 1"/>
    <property type="match status" value="1"/>
</dbReference>
<dbReference type="FunFam" id="3.30.200.20:FF:000054">
    <property type="entry name" value="Cyclin-dependent kinase 11B"/>
    <property type="match status" value="1"/>
</dbReference>
<keyword evidence="5" id="KW-0547">Nucleotide-binding</keyword>
<evidence type="ECO:0000256" key="6">
    <source>
        <dbReference type="ARBA" id="ARBA00022777"/>
    </source>
</evidence>
<comment type="catalytic activity">
    <reaction evidence="8">
        <text>L-threonyl-[protein] + ATP = O-phospho-L-threonyl-[protein] + ADP + H(+)</text>
        <dbReference type="Rhea" id="RHEA:46608"/>
        <dbReference type="Rhea" id="RHEA-COMP:11060"/>
        <dbReference type="Rhea" id="RHEA-COMP:11605"/>
        <dbReference type="ChEBI" id="CHEBI:15378"/>
        <dbReference type="ChEBI" id="CHEBI:30013"/>
        <dbReference type="ChEBI" id="CHEBI:30616"/>
        <dbReference type="ChEBI" id="CHEBI:61977"/>
        <dbReference type="ChEBI" id="CHEBI:456216"/>
        <dbReference type="EC" id="2.7.11.22"/>
    </reaction>
</comment>
<dbReference type="GO" id="GO:0007346">
    <property type="term" value="P:regulation of mitotic cell cycle"/>
    <property type="evidence" value="ECO:0007669"/>
    <property type="project" value="TreeGrafter"/>
</dbReference>
<dbReference type="Gene3D" id="1.10.510.10">
    <property type="entry name" value="Transferase(Phosphotransferase) domain 1"/>
    <property type="match status" value="1"/>
</dbReference>
<feature type="compositionally biased region" description="Polar residues" evidence="10">
    <location>
        <begin position="585"/>
        <end position="595"/>
    </location>
</feature>
<dbReference type="GO" id="GO:0005524">
    <property type="term" value="F:ATP binding"/>
    <property type="evidence" value="ECO:0007669"/>
    <property type="project" value="UniProtKB-KW"/>
</dbReference>
<evidence type="ECO:0000256" key="7">
    <source>
        <dbReference type="ARBA" id="ARBA00022840"/>
    </source>
</evidence>
<evidence type="ECO:0000256" key="4">
    <source>
        <dbReference type="ARBA" id="ARBA00022679"/>
    </source>
</evidence>
<dbReference type="InterPro" id="IPR008271">
    <property type="entry name" value="Ser/Thr_kinase_AS"/>
</dbReference>
<feature type="region of interest" description="Disordered" evidence="10">
    <location>
        <begin position="92"/>
        <end position="139"/>
    </location>
</feature>
<feature type="region of interest" description="Disordered" evidence="10">
    <location>
        <begin position="554"/>
        <end position="595"/>
    </location>
</feature>
<feature type="compositionally biased region" description="Basic residues" evidence="10">
    <location>
        <begin position="106"/>
        <end position="118"/>
    </location>
</feature>
<evidence type="ECO:0000313" key="13">
    <source>
        <dbReference type="Proteomes" id="UP000078046"/>
    </source>
</evidence>
<dbReference type="OrthoDB" id="647at2759"/>
<accession>A0A177B757</accession>
<feature type="region of interest" description="Disordered" evidence="10">
    <location>
        <begin position="39"/>
        <end position="79"/>
    </location>
</feature>
<evidence type="ECO:0000256" key="8">
    <source>
        <dbReference type="ARBA" id="ARBA00047811"/>
    </source>
</evidence>
<evidence type="ECO:0000256" key="1">
    <source>
        <dbReference type="ARBA" id="ARBA00006485"/>
    </source>
</evidence>
<dbReference type="PANTHER" id="PTHR24056">
    <property type="entry name" value="CELL DIVISION PROTEIN KINASE"/>
    <property type="match status" value="1"/>
</dbReference>
<evidence type="ECO:0000313" key="12">
    <source>
        <dbReference type="EMBL" id="OAF70086.1"/>
    </source>
</evidence>
<keyword evidence="13" id="KW-1185">Reference proteome</keyword>
<dbReference type="PANTHER" id="PTHR24056:SF107">
    <property type="entry name" value="CYCLIN-DEPENDENT KINASE 11A-RELATED"/>
    <property type="match status" value="1"/>
</dbReference>
<keyword evidence="4" id="KW-0808">Transferase</keyword>
<dbReference type="AlphaFoldDB" id="A0A177B757"/>
<dbReference type="SMART" id="SM00220">
    <property type="entry name" value="S_TKc"/>
    <property type="match status" value="1"/>
</dbReference>
<evidence type="ECO:0000256" key="5">
    <source>
        <dbReference type="ARBA" id="ARBA00022741"/>
    </source>
</evidence>
<evidence type="ECO:0000256" key="10">
    <source>
        <dbReference type="SAM" id="MobiDB-lite"/>
    </source>
</evidence>
<comment type="caution">
    <text evidence="12">The sequence shown here is derived from an EMBL/GenBank/DDBJ whole genome shotgun (WGS) entry which is preliminary data.</text>
</comment>
<evidence type="ECO:0000256" key="2">
    <source>
        <dbReference type="ARBA" id="ARBA00012425"/>
    </source>
</evidence>
<dbReference type="EC" id="2.7.11.22" evidence="2"/>
<dbReference type="FunFam" id="1.10.510.10:FF:000533">
    <property type="entry name" value="cyclin-dependent kinase 10"/>
    <property type="match status" value="1"/>
</dbReference>
<dbReference type="Proteomes" id="UP000078046">
    <property type="component" value="Unassembled WGS sequence"/>
</dbReference>
<evidence type="ECO:0000259" key="11">
    <source>
        <dbReference type="PROSITE" id="PS50011"/>
    </source>
</evidence>
<keyword evidence="7" id="KW-0067">ATP-binding</keyword>
<dbReference type="InterPro" id="IPR050108">
    <property type="entry name" value="CDK"/>
</dbReference>
<feature type="compositionally biased region" description="Basic and acidic residues" evidence="10">
    <location>
        <begin position="63"/>
        <end position="73"/>
    </location>
</feature>